<evidence type="ECO:0000256" key="1">
    <source>
        <dbReference type="ARBA" id="ARBA00004275"/>
    </source>
</evidence>
<dbReference type="InterPro" id="IPR042099">
    <property type="entry name" value="ANL_N_sf"/>
</dbReference>
<dbReference type="AlphaFoldDB" id="A0AA39FY07"/>
<feature type="domain" description="AMP-binding enzyme C-terminal" evidence="6">
    <location>
        <begin position="456"/>
        <end position="531"/>
    </location>
</feature>
<reference evidence="7" key="2">
    <citation type="submission" date="2023-03" db="EMBL/GenBank/DDBJ databases">
        <authorList>
            <person name="Inwood S.N."/>
            <person name="Skelly J.G."/>
            <person name="Guhlin J."/>
            <person name="Harrop T.W.R."/>
            <person name="Goldson S.G."/>
            <person name="Dearden P.K."/>
        </authorList>
    </citation>
    <scope>NUCLEOTIDE SEQUENCE</scope>
    <source>
        <strain evidence="7">Irish</strain>
        <tissue evidence="7">Whole body</tissue>
    </source>
</reference>
<dbReference type="GO" id="GO:0016405">
    <property type="term" value="F:CoA-ligase activity"/>
    <property type="evidence" value="ECO:0007669"/>
    <property type="project" value="TreeGrafter"/>
</dbReference>
<dbReference type="Gene3D" id="3.30.300.30">
    <property type="match status" value="1"/>
</dbReference>
<dbReference type="PANTHER" id="PTHR24096:SF149">
    <property type="entry name" value="AMP-BINDING DOMAIN-CONTAINING PROTEIN-RELATED"/>
    <property type="match status" value="1"/>
</dbReference>
<comment type="similarity">
    <text evidence="2">Belongs to the ATP-dependent AMP-binding enzyme family.</text>
</comment>
<gene>
    <name evidence="7" type="ORF">PV328_001665</name>
</gene>
<keyword evidence="4" id="KW-0576">Peroxisome</keyword>
<evidence type="ECO:0000313" key="7">
    <source>
        <dbReference type="EMBL" id="KAK0177631.1"/>
    </source>
</evidence>
<evidence type="ECO:0000259" key="5">
    <source>
        <dbReference type="Pfam" id="PF00501"/>
    </source>
</evidence>
<proteinExistence type="inferred from homology"/>
<dbReference type="InterPro" id="IPR020845">
    <property type="entry name" value="AMP-binding_CS"/>
</dbReference>
<dbReference type="PROSITE" id="PS00455">
    <property type="entry name" value="AMP_BINDING"/>
    <property type="match status" value="1"/>
</dbReference>
<dbReference type="SUPFAM" id="SSF56801">
    <property type="entry name" value="Acetyl-CoA synthetase-like"/>
    <property type="match status" value="1"/>
</dbReference>
<accession>A0AA39FY07</accession>
<name>A0AA39FY07_9HYME</name>
<comment type="subcellular location">
    <subcellularLocation>
        <location evidence="1">Peroxisome</location>
    </subcellularLocation>
</comment>
<keyword evidence="3" id="KW-0436">Ligase</keyword>
<dbReference type="PANTHER" id="PTHR24096">
    <property type="entry name" value="LONG-CHAIN-FATTY-ACID--COA LIGASE"/>
    <property type="match status" value="1"/>
</dbReference>
<dbReference type="Proteomes" id="UP001168990">
    <property type="component" value="Unassembled WGS sequence"/>
</dbReference>
<evidence type="ECO:0000256" key="3">
    <source>
        <dbReference type="ARBA" id="ARBA00022598"/>
    </source>
</evidence>
<comment type="caution">
    <text evidence="7">The sequence shown here is derived from an EMBL/GenBank/DDBJ whole genome shotgun (WGS) entry which is preliminary data.</text>
</comment>
<keyword evidence="8" id="KW-1185">Reference proteome</keyword>
<dbReference type="InterPro" id="IPR045851">
    <property type="entry name" value="AMP-bd_C_sf"/>
</dbReference>
<feature type="domain" description="AMP-dependent synthetase/ligase" evidence="5">
    <location>
        <begin position="57"/>
        <end position="404"/>
    </location>
</feature>
<dbReference type="Pfam" id="PF13193">
    <property type="entry name" value="AMP-binding_C"/>
    <property type="match status" value="1"/>
</dbReference>
<organism evidence="7 8">
    <name type="scientific">Microctonus aethiopoides</name>
    <dbReference type="NCBI Taxonomy" id="144406"/>
    <lineage>
        <taxon>Eukaryota</taxon>
        <taxon>Metazoa</taxon>
        <taxon>Ecdysozoa</taxon>
        <taxon>Arthropoda</taxon>
        <taxon>Hexapoda</taxon>
        <taxon>Insecta</taxon>
        <taxon>Pterygota</taxon>
        <taxon>Neoptera</taxon>
        <taxon>Endopterygota</taxon>
        <taxon>Hymenoptera</taxon>
        <taxon>Apocrita</taxon>
        <taxon>Ichneumonoidea</taxon>
        <taxon>Braconidae</taxon>
        <taxon>Euphorinae</taxon>
        <taxon>Microctonus</taxon>
    </lineage>
</organism>
<dbReference type="GO" id="GO:0005777">
    <property type="term" value="C:peroxisome"/>
    <property type="evidence" value="ECO:0007669"/>
    <property type="project" value="UniProtKB-SubCell"/>
</dbReference>
<dbReference type="EMBL" id="JAQQBS010000001">
    <property type="protein sequence ID" value="KAK0177631.1"/>
    <property type="molecule type" value="Genomic_DNA"/>
</dbReference>
<evidence type="ECO:0000259" key="6">
    <source>
        <dbReference type="Pfam" id="PF13193"/>
    </source>
</evidence>
<protein>
    <submittedName>
        <fullName evidence="7">Uncharacterized protein</fullName>
    </submittedName>
</protein>
<dbReference type="Pfam" id="PF00501">
    <property type="entry name" value="AMP-binding"/>
    <property type="match status" value="1"/>
</dbReference>
<evidence type="ECO:0000256" key="2">
    <source>
        <dbReference type="ARBA" id="ARBA00006432"/>
    </source>
</evidence>
<sequence>MTGRVLKDNFSRRYYDNGIWKGPTINPPLGHYKYGEVLLKSMKKNTELIGQTQASTGKEDSFGEILDRTIRCALWLKKQNIKPGDVIGICTQHHLNHITPIVASLFIGSIINPWWDDMEEEQIKYFIELTDPKVVFISEKNVSFIQNTIKKTGINIKIIVFGSVDGLESFDDILKAQSAEEVKKFQCTTVESANKPAIIIYTSGTTGKSKGVLHSYHSIANNCEFIPIDLMKGSRGMCNSQIAWISGIVNPLRAIEYGANIIITSDMSEADSFRLIEKYKASCIDWVIMGTGTADRMSKTCFINSLDYSTVKFVCVGGAVVKKNVTEFIENIFPNGKIQQSYGATELCGIVTQTEVNQHINSCGRVLANAEIKIMSAGDGKKILGPNEEGELYVKSSCVMLCYYKNPNATMKVLDSENWFHSGDLGYYNESGEFFIIDRITELIRSQSDYIAPGPIEEIIHRHPNVVGVAVIAKSNENNIEQPMAFVVKSSGATVTEEEIINFVKENIQEKFHLKGGVKFIDKLPLTQSGKISKITLREIAKRIAHEF</sequence>
<evidence type="ECO:0000313" key="8">
    <source>
        <dbReference type="Proteomes" id="UP001168990"/>
    </source>
</evidence>
<dbReference type="InterPro" id="IPR000873">
    <property type="entry name" value="AMP-dep_synth/lig_dom"/>
</dbReference>
<reference evidence="7" key="1">
    <citation type="journal article" date="2023" name="bioRxiv">
        <title>Scaffold-level genome assemblies of two parasitoid biocontrol wasps reveal the parthenogenesis mechanism and an associated novel virus.</title>
        <authorList>
            <person name="Inwood S."/>
            <person name="Skelly J."/>
            <person name="Guhlin J."/>
            <person name="Harrop T."/>
            <person name="Goldson S."/>
            <person name="Dearden P."/>
        </authorList>
    </citation>
    <scope>NUCLEOTIDE SEQUENCE</scope>
    <source>
        <strain evidence="7">Irish</strain>
        <tissue evidence="7">Whole body</tissue>
    </source>
</reference>
<evidence type="ECO:0000256" key="4">
    <source>
        <dbReference type="ARBA" id="ARBA00023140"/>
    </source>
</evidence>
<dbReference type="InterPro" id="IPR025110">
    <property type="entry name" value="AMP-bd_C"/>
</dbReference>
<dbReference type="Gene3D" id="3.40.50.12780">
    <property type="entry name" value="N-terminal domain of ligase-like"/>
    <property type="match status" value="1"/>
</dbReference>